<dbReference type="AlphaFoldDB" id="A0A239L6B9"/>
<protein>
    <submittedName>
        <fullName evidence="3">6-phosphogluconolactonase, cycloisomerase 2 family</fullName>
    </submittedName>
</protein>
<sequence length="416" mass="42280">MKLNNMGRGAKALAVSLALILGVTACSRDYTLAYLYVTAKTSATTGLINAYAIDYQTGSLLPLADSPIPTGKNPVALTTMPDGTALFVANHDDSTIEVYNIGTDGKLYQGATYNTLGSFPTALAVDGGGKFLYATTTYQGTATSGTGGITIFPINEATNPNTVTLGTATTVNLGGANLGNSPIGITVSKIGIRQTSAYVLVADQETTSGGTPFGIIRVFQQGKDSSGNPTATLTAIPGTASTQDPTGTGFAAGTSPGGIAVDPSAGFVYVTDKSTNQIYTNTMIAGVLAPLKNGSPTSTGQFPLGLNIDPRGQFLYVANYNSNTVSGYTISTTNGSLTAVGTAAVATGPTCVAMENALGAYLYTSNQLDDSVSGERYDAHTGSMTGIQGTQFSASHLPTCAVAIANGSHATQLTVQ</sequence>
<dbReference type="PANTHER" id="PTHR30344">
    <property type="entry name" value="6-PHOSPHOGLUCONOLACTONASE-RELATED"/>
    <property type="match status" value="1"/>
</dbReference>
<dbReference type="InterPro" id="IPR015943">
    <property type="entry name" value="WD40/YVTN_repeat-like_dom_sf"/>
</dbReference>
<dbReference type="Pfam" id="PF10282">
    <property type="entry name" value="Lactonase"/>
    <property type="match status" value="2"/>
</dbReference>
<evidence type="ECO:0000313" key="3">
    <source>
        <dbReference type="EMBL" id="SNT25991.1"/>
    </source>
</evidence>
<dbReference type="SUPFAM" id="SSF50974">
    <property type="entry name" value="Nitrous oxide reductase, N-terminal domain"/>
    <property type="match status" value="1"/>
</dbReference>
<keyword evidence="2" id="KW-0119">Carbohydrate metabolism</keyword>
<accession>A0A239L6B9</accession>
<reference evidence="3 4" key="1">
    <citation type="submission" date="2017-06" db="EMBL/GenBank/DDBJ databases">
        <authorList>
            <person name="Kim H.J."/>
            <person name="Triplett B.A."/>
        </authorList>
    </citation>
    <scope>NUCLEOTIDE SEQUENCE [LARGE SCALE GENOMIC DNA]</scope>
    <source>
        <strain evidence="3 4">DSM 18704</strain>
    </source>
</reference>
<dbReference type="GO" id="GO:0017057">
    <property type="term" value="F:6-phosphogluconolactonase activity"/>
    <property type="evidence" value="ECO:0007669"/>
    <property type="project" value="TreeGrafter"/>
</dbReference>
<dbReference type="GO" id="GO:0006006">
    <property type="term" value="P:glucose metabolic process"/>
    <property type="evidence" value="ECO:0007669"/>
    <property type="project" value="UniProtKB-KW"/>
</dbReference>
<keyword evidence="3" id="KW-0413">Isomerase</keyword>
<dbReference type="RefSeq" id="WP_089409476.1">
    <property type="nucleotide sequence ID" value="NZ_FZOU01000006.1"/>
</dbReference>
<dbReference type="InterPro" id="IPR011045">
    <property type="entry name" value="N2O_reductase_N"/>
</dbReference>
<evidence type="ECO:0000256" key="1">
    <source>
        <dbReference type="ARBA" id="ARBA00005564"/>
    </source>
</evidence>
<evidence type="ECO:0000256" key="2">
    <source>
        <dbReference type="ARBA" id="ARBA00022526"/>
    </source>
</evidence>
<dbReference type="Gene3D" id="2.130.10.10">
    <property type="entry name" value="YVTN repeat-like/Quinoprotein amine dehydrogenase"/>
    <property type="match status" value="2"/>
</dbReference>
<keyword evidence="4" id="KW-1185">Reference proteome</keyword>
<dbReference type="PROSITE" id="PS51257">
    <property type="entry name" value="PROKAR_LIPOPROTEIN"/>
    <property type="match status" value="1"/>
</dbReference>
<dbReference type="GO" id="GO:0016853">
    <property type="term" value="F:isomerase activity"/>
    <property type="evidence" value="ECO:0007669"/>
    <property type="project" value="UniProtKB-KW"/>
</dbReference>
<proteinExistence type="inferred from homology"/>
<dbReference type="OrthoDB" id="105446at2"/>
<comment type="similarity">
    <text evidence="1">Belongs to the cycloisomerase 2 family.</text>
</comment>
<keyword evidence="2" id="KW-0313">Glucose metabolism</keyword>
<gene>
    <name evidence="3" type="ORF">SAMN05421770_106143</name>
</gene>
<organism evidence="3 4">
    <name type="scientific">Granulicella rosea</name>
    <dbReference type="NCBI Taxonomy" id="474952"/>
    <lineage>
        <taxon>Bacteria</taxon>
        <taxon>Pseudomonadati</taxon>
        <taxon>Acidobacteriota</taxon>
        <taxon>Terriglobia</taxon>
        <taxon>Terriglobales</taxon>
        <taxon>Acidobacteriaceae</taxon>
        <taxon>Granulicella</taxon>
    </lineage>
</organism>
<dbReference type="EMBL" id="FZOU01000006">
    <property type="protein sequence ID" value="SNT25991.1"/>
    <property type="molecule type" value="Genomic_DNA"/>
</dbReference>
<dbReference type="InterPro" id="IPR019405">
    <property type="entry name" value="Lactonase_7-beta_prop"/>
</dbReference>
<evidence type="ECO:0000313" key="4">
    <source>
        <dbReference type="Proteomes" id="UP000198356"/>
    </source>
</evidence>
<dbReference type="PANTHER" id="PTHR30344:SF1">
    <property type="entry name" value="6-PHOSPHOGLUCONOLACTONASE"/>
    <property type="match status" value="1"/>
</dbReference>
<dbReference type="InterPro" id="IPR050282">
    <property type="entry name" value="Cycloisomerase_2"/>
</dbReference>
<name>A0A239L6B9_9BACT</name>
<dbReference type="Proteomes" id="UP000198356">
    <property type="component" value="Unassembled WGS sequence"/>
</dbReference>